<dbReference type="EMBL" id="CM035442">
    <property type="protein sequence ID" value="KAH7279464.1"/>
    <property type="molecule type" value="Genomic_DNA"/>
</dbReference>
<dbReference type="Proteomes" id="UP000825935">
    <property type="component" value="Chromosome 37"/>
</dbReference>
<name>A0A8T2Q6R4_CERRI</name>
<reference evidence="1" key="1">
    <citation type="submission" date="2021-08" db="EMBL/GenBank/DDBJ databases">
        <title>WGS assembly of Ceratopteris richardii.</title>
        <authorList>
            <person name="Marchant D.B."/>
            <person name="Chen G."/>
            <person name="Jenkins J."/>
            <person name="Shu S."/>
            <person name="Leebens-Mack J."/>
            <person name="Grimwood J."/>
            <person name="Schmutz J."/>
            <person name="Soltis P."/>
            <person name="Soltis D."/>
            <person name="Chen Z.-H."/>
        </authorList>
    </citation>
    <scope>NUCLEOTIDE SEQUENCE</scope>
    <source>
        <strain evidence="1">Whitten #5841</strain>
        <tissue evidence="1">Leaf</tissue>
    </source>
</reference>
<organism evidence="1 2">
    <name type="scientific">Ceratopteris richardii</name>
    <name type="common">Triangle waterfern</name>
    <dbReference type="NCBI Taxonomy" id="49495"/>
    <lineage>
        <taxon>Eukaryota</taxon>
        <taxon>Viridiplantae</taxon>
        <taxon>Streptophyta</taxon>
        <taxon>Embryophyta</taxon>
        <taxon>Tracheophyta</taxon>
        <taxon>Polypodiopsida</taxon>
        <taxon>Polypodiidae</taxon>
        <taxon>Polypodiales</taxon>
        <taxon>Pteridineae</taxon>
        <taxon>Pteridaceae</taxon>
        <taxon>Parkerioideae</taxon>
        <taxon>Ceratopteris</taxon>
    </lineage>
</organism>
<keyword evidence="2" id="KW-1185">Reference proteome</keyword>
<protein>
    <submittedName>
        <fullName evidence="1">Uncharacterized protein</fullName>
    </submittedName>
</protein>
<dbReference type="AlphaFoldDB" id="A0A8T2Q6R4"/>
<evidence type="ECO:0000313" key="1">
    <source>
        <dbReference type="EMBL" id="KAH7279464.1"/>
    </source>
</evidence>
<proteinExistence type="predicted"/>
<comment type="caution">
    <text evidence="1">The sequence shown here is derived from an EMBL/GenBank/DDBJ whole genome shotgun (WGS) entry which is preliminary data.</text>
</comment>
<sequence>MSLVLNAVMQISIEVTSVNMRTPTSLELLNRIHDDLCARVKDQRTSAPKREKEAQVVITSRHSFKSYGGKTGFVLKHTSIRIEPEKALSLTARR</sequence>
<accession>A0A8T2Q6R4</accession>
<evidence type="ECO:0000313" key="2">
    <source>
        <dbReference type="Proteomes" id="UP000825935"/>
    </source>
</evidence>
<gene>
    <name evidence="1" type="ORF">KP509_37G020900</name>
</gene>